<dbReference type="AlphaFoldDB" id="A0A540L0Y9"/>
<reference evidence="2 3" key="1">
    <citation type="journal article" date="2019" name="G3 (Bethesda)">
        <title>Sequencing of a Wild Apple (Malus baccata) Genome Unravels the Differences Between Cultivated and Wild Apple Species Regarding Disease Resistance and Cold Tolerance.</title>
        <authorList>
            <person name="Chen X."/>
        </authorList>
    </citation>
    <scope>NUCLEOTIDE SEQUENCE [LARGE SCALE GENOMIC DNA]</scope>
    <source>
        <strain evidence="3">cv. Shandingzi</strain>
        <tissue evidence="2">Leaves</tissue>
    </source>
</reference>
<dbReference type="Proteomes" id="UP000315295">
    <property type="component" value="Unassembled WGS sequence"/>
</dbReference>
<comment type="caution">
    <text evidence="2">The sequence shown here is derived from an EMBL/GenBank/DDBJ whole genome shotgun (WGS) entry which is preliminary data.</text>
</comment>
<proteinExistence type="predicted"/>
<organism evidence="2 3">
    <name type="scientific">Malus baccata</name>
    <name type="common">Siberian crab apple</name>
    <name type="synonym">Pyrus baccata</name>
    <dbReference type="NCBI Taxonomy" id="106549"/>
    <lineage>
        <taxon>Eukaryota</taxon>
        <taxon>Viridiplantae</taxon>
        <taxon>Streptophyta</taxon>
        <taxon>Embryophyta</taxon>
        <taxon>Tracheophyta</taxon>
        <taxon>Spermatophyta</taxon>
        <taxon>Magnoliopsida</taxon>
        <taxon>eudicotyledons</taxon>
        <taxon>Gunneridae</taxon>
        <taxon>Pentapetalae</taxon>
        <taxon>rosids</taxon>
        <taxon>fabids</taxon>
        <taxon>Rosales</taxon>
        <taxon>Rosaceae</taxon>
        <taxon>Amygdaloideae</taxon>
        <taxon>Maleae</taxon>
        <taxon>Malus</taxon>
    </lineage>
</organism>
<sequence>MREKRKGGEREDREKVKRAQISEDAAIPAKPCFRRWPHQPLTLHSSSTAW</sequence>
<name>A0A540L0Y9_MALBA</name>
<protein>
    <submittedName>
        <fullName evidence="2">Uncharacterized protein</fullName>
    </submittedName>
</protein>
<accession>A0A540L0Y9</accession>
<feature type="compositionally biased region" description="Basic and acidic residues" evidence="1">
    <location>
        <begin position="1"/>
        <end position="21"/>
    </location>
</feature>
<feature type="region of interest" description="Disordered" evidence="1">
    <location>
        <begin position="1"/>
        <end position="23"/>
    </location>
</feature>
<keyword evidence="3" id="KW-1185">Reference proteome</keyword>
<dbReference type="EMBL" id="VIEB01000821">
    <property type="protein sequence ID" value="TQD80147.1"/>
    <property type="molecule type" value="Genomic_DNA"/>
</dbReference>
<evidence type="ECO:0000313" key="2">
    <source>
        <dbReference type="EMBL" id="TQD80147.1"/>
    </source>
</evidence>
<evidence type="ECO:0000256" key="1">
    <source>
        <dbReference type="SAM" id="MobiDB-lite"/>
    </source>
</evidence>
<evidence type="ECO:0000313" key="3">
    <source>
        <dbReference type="Proteomes" id="UP000315295"/>
    </source>
</evidence>
<gene>
    <name evidence="2" type="ORF">C1H46_034270</name>
</gene>